<feature type="domain" description="N-acetyltransferase" evidence="1">
    <location>
        <begin position="13"/>
        <end position="99"/>
    </location>
</feature>
<dbReference type="AlphaFoldDB" id="A0A1H7JBF0"/>
<dbReference type="Proteomes" id="UP000199283">
    <property type="component" value="Unassembled WGS sequence"/>
</dbReference>
<reference evidence="2 3" key="1">
    <citation type="submission" date="2016-10" db="EMBL/GenBank/DDBJ databases">
        <authorList>
            <person name="de Groot N.N."/>
        </authorList>
    </citation>
    <scope>NUCLEOTIDE SEQUENCE [LARGE SCALE GENOMIC DNA]</scope>
    <source>
        <strain evidence="2 3">DSM 14858</strain>
    </source>
</reference>
<dbReference type="EMBL" id="FNZQ01000001">
    <property type="protein sequence ID" value="SEK70615.1"/>
    <property type="molecule type" value="Genomic_DNA"/>
</dbReference>
<dbReference type="InterPro" id="IPR016181">
    <property type="entry name" value="Acyl_CoA_acyltransferase"/>
</dbReference>
<dbReference type="PROSITE" id="PS51729">
    <property type="entry name" value="GNAT_YJDJ"/>
    <property type="match status" value="1"/>
</dbReference>
<dbReference type="PANTHER" id="PTHR31435:SF10">
    <property type="entry name" value="BSR4717 PROTEIN"/>
    <property type="match status" value="1"/>
</dbReference>
<protein>
    <recommendedName>
        <fullName evidence="1">N-acetyltransferase domain-containing protein</fullName>
    </recommendedName>
</protein>
<name>A0A1H7JBF0_9RHOB</name>
<dbReference type="InterPro" id="IPR031165">
    <property type="entry name" value="GNAT_YJDJ"/>
</dbReference>
<dbReference type="Gene3D" id="3.40.630.30">
    <property type="match status" value="1"/>
</dbReference>
<sequence length="99" mass="11067">MNQTTSDDRITREDGESGGRWVYRADDAEAEMTYSRLRTAKIIVDHTGVPDAFRGQGVGLALAERMVADMRSEGMRVIALCPFVKAQAQRHPDWADVIE</sequence>
<dbReference type="STRING" id="188906.SAMN04488526_1286"/>
<evidence type="ECO:0000313" key="3">
    <source>
        <dbReference type="Proteomes" id="UP000199283"/>
    </source>
</evidence>
<dbReference type="SUPFAM" id="SSF55729">
    <property type="entry name" value="Acyl-CoA N-acyltransferases (Nat)"/>
    <property type="match status" value="1"/>
</dbReference>
<dbReference type="Pfam" id="PF14542">
    <property type="entry name" value="Acetyltransf_CG"/>
    <property type="match status" value="1"/>
</dbReference>
<proteinExistence type="predicted"/>
<evidence type="ECO:0000259" key="1">
    <source>
        <dbReference type="PROSITE" id="PS51729"/>
    </source>
</evidence>
<keyword evidence="3" id="KW-1185">Reference proteome</keyword>
<dbReference type="RefSeq" id="WP_092760767.1">
    <property type="nucleotide sequence ID" value="NZ_FNZQ01000001.1"/>
</dbReference>
<organism evidence="2 3">
    <name type="scientific">Jannaschia helgolandensis</name>
    <dbReference type="NCBI Taxonomy" id="188906"/>
    <lineage>
        <taxon>Bacteria</taxon>
        <taxon>Pseudomonadati</taxon>
        <taxon>Pseudomonadota</taxon>
        <taxon>Alphaproteobacteria</taxon>
        <taxon>Rhodobacterales</taxon>
        <taxon>Roseobacteraceae</taxon>
        <taxon>Jannaschia</taxon>
    </lineage>
</organism>
<evidence type="ECO:0000313" key="2">
    <source>
        <dbReference type="EMBL" id="SEK70615.1"/>
    </source>
</evidence>
<dbReference type="OrthoDB" id="9800945at2"/>
<gene>
    <name evidence="2" type="ORF">SAMN04488526_1286</name>
</gene>
<dbReference type="InterPro" id="IPR045057">
    <property type="entry name" value="Gcn5-rel_NAT"/>
</dbReference>
<accession>A0A1H7JBF0</accession>
<dbReference type="PANTHER" id="PTHR31435">
    <property type="entry name" value="PROTEIN NATD1"/>
    <property type="match status" value="1"/>
</dbReference>